<keyword evidence="1" id="KW-0472">Membrane</keyword>
<dbReference type="AlphaFoldDB" id="A0A9J6B4K4"/>
<reference evidence="2 3" key="1">
    <citation type="submission" date="2020-09" db="EMBL/GenBank/DDBJ databases">
        <title>De no assembly of potato wild relative species, Solanum commersonii.</title>
        <authorList>
            <person name="Cho K."/>
        </authorList>
    </citation>
    <scope>NUCLEOTIDE SEQUENCE [LARGE SCALE GENOMIC DNA]</scope>
    <source>
        <strain evidence="2">LZ3.2</strain>
        <tissue evidence="2">Leaf</tissue>
    </source>
</reference>
<proteinExistence type="predicted"/>
<evidence type="ECO:0000256" key="1">
    <source>
        <dbReference type="SAM" id="Phobius"/>
    </source>
</evidence>
<evidence type="ECO:0000313" key="3">
    <source>
        <dbReference type="Proteomes" id="UP000824120"/>
    </source>
</evidence>
<gene>
    <name evidence="2" type="ORF">H5410_003265</name>
</gene>
<comment type="caution">
    <text evidence="2">The sequence shown here is derived from an EMBL/GenBank/DDBJ whole genome shotgun (WGS) entry which is preliminary data.</text>
</comment>
<dbReference type="EMBL" id="JACXVP010000001">
    <property type="protein sequence ID" value="KAG5631548.1"/>
    <property type="molecule type" value="Genomic_DNA"/>
</dbReference>
<sequence length="185" mass="22129">MGCFITIGYENLSLDKDQNQRIQETQTQIMKMKPFGSSSLQNPLKLRAKILKSTILYVNYNNFLTLKTTTLTSIYTFHRFVLQRIFRHRKLESPINSHHRALCHWATWYCFTKLLSDALTAPFFRRLDPFLQGSAHWNKRRSKTFWRLARWTRRSSCLHFFILSSLFVPFRVVSMLFFKLQIPEI</sequence>
<feature type="transmembrane region" description="Helical" evidence="1">
    <location>
        <begin position="157"/>
        <end position="178"/>
    </location>
</feature>
<name>A0A9J6B4K4_SOLCO</name>
<keyword evidence="1" id="KW-1133">Transmembrane helix</keyword>
<accession>A0A9J6B4K4</accession>
<evidence type="ECO:0000313" key="2">
    <source>
        <dbReference type="EMBL" id="KAG5631548.1"/>
    </source>
</evidence>
<protein>
    <submittedName>
        <fullName evidence="2">Uncharacterized protein</fullName>
    </submittedName>
</protein>
<keyword evidence="3" id="KW-1185">Reference proteome</keyword>
<dbReference type="Proteomes" id="UP000824120">
    <property type="component" value="Chromosome 1"/>
</dbReference>
<organism evidence="2 3">
    <name type="scientific">Solanum commersonii</name>
    <name type="common">Commerson's wild potato</name>
    <name type="synonym">Commerson's nightshade</name>
    <dbReference type="NCBI Taxonomy" id="4109"/>
    <lineage>
        <taxon>Eukaryota</taxon>
        <taxon>Viridiplantae</taxon>
        <taxon>Streptophyta</taxon>
        <taxon>Embryophyta</taxon>
        <taxon>Tracheophyta</taxon>
        <taxon>Spermatophyta</taxon>
        <taxon>Magnoliopsida</taxon>
        <taxon>eudicotyledons</taxon>
        <taxon>Gunneridae</taxon>
        <taxon>Pentapetalae</taxon>
        <taxon>asterids</taxon>
        <taxon>lamiids</taxon>
        <taxon>Solanales</taxon>
        <taxon>Solanaceae</taxon>
        <taxon>Solanoideae</taxon>
        <taxon>Solaneae</taxon>
        <taxon>Solanum</taxon>
    </lineage>
</organism>
<keyword evidence="1" id="KW-0812">Transmembrane</keyword>